<feature type="signal peptide" evidence="1">
    <location>
        <begin position="1"/>
        <end position="21"/>
    </location>
</feature>
<evidence type="ECO:0000313" key="2">
    <source>
        <dbReference type="EMBL" id="BAC42879.1"/>
    </source>
</evidence>
<protein>
    <recommendedName>
        <fullName evidence="3">Transmembrane protein</fullName>
    </recommendedName>
</protein>
<reference evidence="2" key="1">
    <citation type="submission" date="2002-11" db="EMBL/GenBank/DDBJ databases">
        <title>Arabidopsis thaliana full-length cDNA.</title>
        <authorList>
            <person name="Seki M."/>
            <person name="Iida K."/>
            <person name="Satou M."/>
            <person name="Sakurai T."/>
            <person name="Akiyama K."/>
            <person name="Ishida J."/>
            <person name="Nakajima M."/>
            <person name="Enju A."/>
            <person name="Kamiya A."/>
            <person name="Narusaka M."/>
            <person name="Carninci P."/>
            <person name="Kawai J."/>
            <person name="Hayashizaki Y."/>
            <person name="Shinozaki K."/>
        </authorList>
    </citation>
    <scope>NUCLEOTIDE SEQUENCE</scope>
</reference>
<sequence length="57" mass="6442">MPSSFIHFLLVAVASAPARYGQRSQSNTKQARKVLVISKALTIKKRPLTIDRLTRLY</sequence>
<evidence type="ECO:0000256" key="1">
    <source>
        <dbReference type="SAM" id="SignalP"/>
    </source>
</evidence>
<accession>Q8GXF9</accession>
<organism evidence="2">
    <name type="scientific">Arabidopsis thaliana</name>
    <name type="common">Mouse-ear cress</name>
    <dbReference type="NCBI Taxonomy" id="3702"/>
    <lineage>
        <taxon>Eukaryota</taxon>
        <taxon>Viridiplantae</taxon>
        <taxon>Streptophyta</taxon>
        <taxon>Embryophyta</taxon>
        <taxon>Tracheophyta</taxon>
        <taxon>Spermatophyta</taxon>
        <taxon>Magnoliopsida</taxon>
        <taxon>eudicotyledons</taxon>
        <taxon>Gunneridae</taxon>
        <taxon>Pentapetalae</taxon>
        <taxon>rosids</taxon>
        <taxon>malvids</taxon>
        <taxon>Brassicales</taxon>
        <taxon>Brassicaceae</taxon>
        <taxon>Camelineae</taxon>
        <taxon>Arabidopsis</taxon>
    </lineage>
</organism>
<dbReference type="EMBL" id="AK118261">
    <property type="protein sequence ID" value="BAC42879.1"/>
    <property type="molecule type" value="mRNA"/>
</dbReference>
<keyword evidence="1" id="KW-0732">Signal</keyword>
<name>Q8GXF9_ARATH</name>
<evidence type="ECO:0008006" key="3">
    <source>
        <dbReference type="Google" id="ProtNLM"/>
    </source>
</evidence>
<feature type="chain" id="PRO_5004307992" description="Transmembrane protein" evidence="1">
    <location>
        <begin position="22"/>
        <end position="57"/>
    </location>
</feature>
<dbReference type="AlphaFoldDB" id="Q8GXF9"/>
<proteinExistence type="evidence at transcript level"/>